<evidence type="ECO:0000313" key="2">
    <source>
        <dbReference type="Proteomes" id="UP000613580"/>
    </source>
</evidence>
<comment type="caution">
    <text evidence="1">The sequence shown here is derived from an EMBL/GenBank/DDBJ whole genome shotgun (WGS) entry which is preliminary data.</text>
</comment>
<proteinExistence type="predicted"/>
<accession>A0A8H6VXF7</accession>
<protein>
    <recommendedName>
        <fullName evidence="3">DUF659 domain-containing protein</fullName>
    </recommendedName>
</protein>
<evidence type="ECO:0000313" key="1">
    <source>
        <dbReference type="EMBL" id="KAF7293733.1"/>
    </source>
</evidence>
<name>A0A8H6VXF7_MYCCL</name>
<evidence type="ECO:0008006" key="3">
    <source>
        <dbReference type="Google" id="ProtNLM"/>
    </source>
</evidence>
<organism evidence="1 2">
    <name type="scientific">Mycena chlorophos</name>
    <name type="common">Agaric fungus</name>
    <name type="synonym">Agaricus chlorophos</name>
    <dbReference type="NCBI Taxonomy" id="658473"/>
    <lineage>
        <taxon>Eukaryota</taxon>
        <taxon>Fungi</taxon>
        <taxon>Dikarya</taxon>
        <taxon>Basidiomycota</taxon>
        <taxon>Agaricomycotina</taxon>
        <taxon>Agaricomycetes</taxon>
        <taxon>Agaricomycetidae</taxon>
        <taxon>Agaricales</taxon>
        <taxon>Marasmiineae</taxon>
        <taxon>Mycenaceae</taxon>
        <taxon>Mycena</taxon>
    </lineage>
</organism>
<sequence length="432" mass="48660">MSASSATAADPKTHKQSPIWRIFDTDNIAYNNNQSHKRVWCHFCLDKWVEQAKGREASSGSWGSGNTNVFVSFTAQTEFEQDVCRLFAVCEISWNTASNPELKGFFAKYIPHFALPDRRKLSGPILDNLTTEVIQRTRQDTDGKLGTYTSDGWTNIAKTHVNSSVMNAETTPPLLRNHDMTGQELLEIIISDINLRPDEDHGALRICVGKKREQIAAAEKAINLLVKSDSFWSNLRRFTVMPAMATPSNTLQAPGRRLDVVALTLGNLFHYFSSLPASDSRVRRALLVAIERRFIDTDQELIILATYVNPLIRGSIFNPELLPPAAMFHIIPRTVSRLLRIDATDDVEFFQALLSYDAAAEKFTSARMNVAMYRQVAKLHKRPLALAELWKHQGKLDLLPPGGTAIRGPLIILAYPYPQYSPQLRRTRARIQ</sequence>
<dbReference type="OrthoDB" id="3270520at2759"/>
<reference evidence="1" key="1">
    <citation type="submission" date="2020-05" db="EMBL/GenBank/DDBJ databases">
        <title>Mycena genomes resolve the evolution of fungal bioluminescence.</title>
        <authorList>
            <person name="Tsai I.J."/>
        </authorList>
    </citation>
    <scope>NUCLEOTIDE SEQUENCE</scope>
    <source>
        <strain evidence="1">110903Hualien_Pintung</strain>
    </source>
</reference>
<dbReference type="Proteomes" id="UP000613580">
    <property type="component" value="Unassembled WGS sequence"/>
</dbReference>
<dbReference type="AlphaFoldDB" id="A0A8H6VXF7"/>
<keyword evidence="2" id="KW-1185">Reference proteome</keyword>
<dbReference type="EMBL" id="JACAZE010000020">
    <property type="protein sequence ID" value="KAF7293733.1"/>
    <property type="molecule type" value="Genomic_DNA"/>
</dbReference>
<gene>
    <name evidence="1" type="ORF">HMN09_01168500</name>
</gene>